<feature type="compositionally biased region" description="Acidic residues" evidence="5">
    <location>
        <begin position="1315"/>
        <end position="1325"/>
    </location>
</feature>
<keyword evidence="8" id="KW-1185">Reference proteome</keyword>
<dbReference type="STRING" id="1445510.YC6258_04038"/>
<evidence type="ECO:0000256" key="4">
    <source>
        <dbReference type="ARBA" id="ARBA00022837"/>
    </source>
</evidence>
<keyword evidence="4" id="KW-0106">Calcium</keyword>
<keyword evidence="3 6" id="KW-0732">Signal</keyword>
<accession>A0A0C5W069</accession>
<dbReference type="PANTHER" id="PTHR32305:SF15">
    <property type="entry name" value="PROTEIN RHSA-RELATED"/>
    <property type="match status" value="1"/>
</dbReference>
<name>A0A0C5W069_9GAMM</name>
<dbReference type="HOGENOM" id="CLU_279499_0_0_6"/>
<dbReference type="InterPro" id="IPR031325">
    <property type="entry name" value="RHS_repeat"/>
</dbReference>
<proteinExistence type="predicted"/>
<evidence type="ECO:0000256" key="6">
    <source>
        <dbReference type="SAM" id="SignalP"/>
    </source>
</evidence>
<keyword evidence="2" id="KW-0964">Secreted</keyword>
<evidence type="ECO:0000256" key="3">
    <source>
        <dbReference type="ARBA" id="ARBA00022729"/>
    </source>
</evidence>
<dbReference type="Pfam" id="PF18884">
    <property type="entry name" value="TSP3_bac"/>
    <property type="match status" value="2"/>
</dbReference>
<dbReference type="OrthoDB" id="9815414at2"/>
<evidence type="ECO:0000313" key="8">
    <source>
        <dbReference type="Proteomes" id="UP000032266"/>
    </source>
</evidence>
<feature type="signal peptide" evidence="6">
    <location>
        <begin position="1"/>
        <end position="29"/>
    </location>
</feature>
<evidence type="ECO:0000256" key="2">
    <source>
        <dbReference type="ARBA" id="ARBA00022525"/>
    </source>
</evidence>
<dbReference type="Pfam" id="PF05593">
    <property type="entry name" value="RHS_repeat"/>
    <property type="match status" value="3"/>
</dbReference>
<dbReference type="GO" id="GO:0005509">
    <property type="term" value="F:calcium ion binding"/>
    <property type="evidence" value="ECO:0007669"/>
    <property type="project" value="InterPro"/>
</dbReference>
<dbReference type="InterPro" id="IPR059100">
    <property type="entry name" value="TSP3_bac"/>
</dbReference>
<evidence type="ECO:0000313" key="7">
    <source>
        <dbReference type="EMBL" id="AJQ96074.1"/>
    </source>
</evidence>
<gene>
    <name evidence="7" type="ORF">YC6258_04038</name>
</gene>
<comment type="subcellular location">
    <subcellularLocation>
        <location evidence="1">Secreted</location>
    </subcellularLocation>
</comment>
<organism evidence="7 8">
    <name type="scientific">Gynuella sunshinyii YC6258</name>
    <dbReference type="NCBI Taxonomy" id="1445510"/>
    <lineage>
        <taxon>Bacteria</taxon>
        <taxon>Pseudomonadati</taxon>
        <taxon>Pseudomonadota</taxon>
        <taxon>Gammaproteobacteria</taxon>
        <taxon>Oceanospirillales</taxon>
        <taxon>Saccharospirillaceae</taxon>
        <taxon>Gynuella</taxon>
    </lineage>
</organism>
<dbReference type="PANTHER" id="PTHR32305">
    <property type="match status" value="1"/>
</dbReference>
<dbReference type="NCBIfam" id="TIGR01643">
    <property type="entry name" value="YD_repeat_2x"/>
    <property type="match status" value="1"/>
</dbReference>
<dbReference type="Proteomes" id="UP000032266">
    <property type="component" value="Chromosome"/>
</dbReference>
<dbReference type="RefSeq" id="WP_044618176.1">
    <property type="nucleotide sequence ID" value="NZ_CP007142.1"/>
</dbReference>
<dbReference type="Gene3D" id="2.180.10.10">
    <property type="entry name" value="RHS repeat-associated core"/>
    <property type="match status" value="2"/>
</dbReference>
<evidence type="ECO:0000256" key="5">
    <source>
        <dbReference type="SAM" id="MobiDB-lite"/>
    </source>
</evidence>
<evidence type="ECO:0000256" key="1">
    <source>
        <dbReference type="ARBA" id="ARBA00004613"/>
    </source>
</evidence>
<dbReference type="InterPro" id="IPR028974">
    <property type="entry name" value="TSP_type-3_rpt"/>
</dbReference>
<dbReference type="InterPro" id="IPR006530">
    <property type="entry name" value="YD"/>
</dbReference>
<dbReference type="SUPFAM" id="SSF103647">
    <property type="entry name" value="TSP type-3 repeat"/>
    <property type="match status" value="1"/>
</dbReference>
<feature type="compositionally biased region" description="Acidic residues" evidence="5">
    <location>
        <begin position="1292"/>
        <end position="1302"/>
    </location>
</feature>
<sequence length="1344" mass="151813">MLNFSQSRLRFIVCVFSVMAVFSSVRAFAVDEVLYEDTSPGLADFRPTFNTSFEDYDPYTGKYRMHHADVTIPDKSGLALNVMRTLNWSLDNNQKPIDNDSDGDILGNEWMLSFGGLGQEVLSNGIVWPYFYSATGQSQQFYPSSIASGNSLGISRELWTVKKHAVYSYKEEGSRYTIYDYEVNSPNGRQYWFSAQYDKYSLPVDTPKKALLTKVTDASGAWYTISYGKIMLRDGADGDNKSQRRELTYIQKVTHSNGTVLNFTYQKYSTGILRDARGFYLLSNISQSGRTLVNYKYIKQDGFYRLSTVYYADGSHWSVDVRNQRYTSPLGTHVKYSDQKQTINRSKYKRLSAKTLDIRGYGSISTQYSYSDNNDEVYAYEKGKNYCYENVYYSNSQKDLYLAGTIKRKIIYGSNDCKSNKLRQTEYQYQSMKVSSANQKVYVSFSRFPLNSSSNTYRPLTKQVKITDYKSDGQDQYITDYSDFDGFGNPRSISEYSRFKFGGSSAWTTNPTRVIRRTYRNIANDQHWVIGLLQTESIDGISGETRYGYDNQGRMVSKTAYGHTTTYAYNSIGQITSITDPLNNQYSYSDYKLGVARNIRGPEAYNVRKEVDNYGNLQSFTRVSNGDVNSMTTAYSYDAANRLTKVITARTDDSDSDVSYVYNSLGMKVETQRGGQSISQSQLDGLGRIIEGYQSNRSATVYYKYDDNGRQVFVSYPGQQNKGDSFEYDALGRVLSITHIDGSSIHYQYLAGNSVKLTDEEGITTRYTYLSYGSPGEQFLMTTEAVSNINAYSGSVQESDKNAVTRILRNSLGLITRVDKLEKDAGLDTSPNARLLLSQKYNYAEDWQLSSYDVPEIGVVDVRYDANGNLVSQRYPGQAASVYSYDGLNRLIGSDFDNGALKYVLNYDSTGRLKSKGSDNNKWSYTYDPNGNLQSERLQLLNHGNKTININYQYNQWDQLKRIEYPQSFSYTLDIDHAGRLSKATANYQQDHVEVFRALSHDVYNRPNTIKYPGINGAAVYTMDDRQRRSEIRVPDVIDIKYVFYTNNQIMQLSNILEKGNARSLRYDQHGQLTAVYGPSWAKGKIRYDALGNIVSKNTGGIDLTYDYNSQTNRLYEVKGDLPYQFDYDSAGNVIANGEATMQYDAQQFMTSLKKGNNTYGYEYDTNGKRVVETLNGKVKRYSVYNSQGQLVYEEAADGHPTIYLYSAGQKIASNEICSDVDSDHDGLSDCKETHWQLNPQDGTDTDFDHDGLSWAEEIKAGTLPFDNDYDDDGLTDGQEVALGSDPQNVDTDGDGLSDAEEVNLYHSSPTSSDTDGDGIADAEDSMPSYNAGAMVAIISLILH</sequence>
<protein>
    <submittedName>
        <fullName evidence="7">Rhs family protein</fullName>
    </submittedName>
</protein>
<feature type="chain" id="PRO_5002183981" evidence="6">
    <location>
        <begin position="30"/>
        <end position="1344"/>
    </location>
</feature>
<dbReference type="PATRIC" id="fig|1445510.3.peg.4012"/>
<dbReference type="KEGG" id="gsn:YC6258_04038"/>
<dbReference type="EMBL" id="CP007142">
    <property type="protein sequence ID" value="AJQ96074.1"/>
    <property type="molecule type" value="Genomic_DNA"/>
</dbReference>
<dbReference type="InterPro" id="IPR050708">
    <property type="entry name" value="T6SS_VgrG/RHS"/>
</dbReference>
<feature type="region of interest" description="Disordered" evidence="5">
    <location>
        <begin position="1264"/>
        <end position="1327"/>
    </location>
</feature>
<reference evidence="7 8" key="1">
    <citation type="submission" date="2014-01" db="EMBL/GenBank/DDBJ databases">
        <title>Full genme sequencing of cellulolytic bacterium Gynuella sunshinyii YC6258T gen. nov., sp. nov.</title>
        <authorList>
            <person name="Khan H."/>
            <person name="Chung E.J."/>
            <person name="Chung Y.R."/>
        </authorList>
    </citation>
    <scope>NUCLEOTIDE SEQUENCE [LARGE SCALE GENOMIC DNA]</scope>
    <source>
        <strain evidence="7 8">YC6258</strain>
    </source>
</reference>